<evidence type="ECO:0000313" key="2">
    <source>
        <dbReference type="Proteomes" id="UP000005332"/>
    </source>
</evidence>
<dbReference type="PATRIC" id="fig|997355.3.peg.1523"/>
<dbReference type="EMBL" id="AGBA01000013">
    <property type="protein sequence ID" value="EGY78006.1"/>
    <property type="molecule type" value="Genomic_DNA"/>
</dbReference>
<name>G4CYE2_9ACTN</name>
<sequence length="40" mass="4213">MQVFSYSYGLGVQPAGKHHLTVKGIDGSSVVSLPSMAISY</sequence>
<evidence type="ECO:0000313" key="1">
    <source>
        <dbReference type="EMBL" id="EGY78006.1"/>
    </source>
</evidence>
<reference evidence="1 2" key="1">
    <citation type="submission" date="2011-06" db="EMBL/GenBank/DDBJ databases">
        <authorList>
            <person name="Muzny D."/>
            <person name="Qin X."/>
            <person name="Deng J."/>
            <person name="Jiang H."/>
            <person name="Liu Y."/>
            <person name="Qu J."/>
            <person name="Song X.-Z."/>
            <person name="Zhang L."/>
            <person name="Thornton R."/>
            <person name="Coyle M."/>
            <person name="Francisco L."/>
            <person name="Jackson L."/>
            <person name="Javaid M."/>
            <person name="Korchina V."/>
            <person name="Kovar C."/>
            <person name="Mata R."/>
            <person name="Mathew T."/>
            <person name="Ngo R."/>
            <person name="Nguyen L."/>
            <person name="Nguyen N."/>
            <person name="Okwuonu G."/>
            <person name="Ongeri F."/>
            <person name="Pham C."/>
            <person name="Simmons D."/>
            <person name="Wilczek-Boney K."/>
            <person name="Hale W."/>
            <person name="Jakkamsetti A."/>
            <person name="Pham P."/>
            <person name="Ruth R."/>
            <person name="San Lucas F."/>
            <person name="Warren J."/>
            <person name="Zhang J."/>
            <person name="Zhao Z."/>
            <person name="Zhou C."/>
            <person name="Zhu D."/>
            <person name="Lee S."/>
            <person name="Bess C."/>
            <person name="Blankenburg K."/>
            <person name="Forbes L."/>
            <person name="Fu Q."/>
            <person name="Gubbala S."/>
            <person name="Hirani K."/>
            <person name="Jayaseelan J.C."/>
            <person name="Lara F."/>
            <person name="Munidasa M."/>
            <person name="Palculict T."/>
            <person name="Patil S."/>
            <person name="Pu L.-L."/>
            <person name="Saada N."/>
            <person name="Tang L."/>
            <person name="Weissenberger G."/>
            <person name="Zhu Y."/>
            <person name="Hemphill L."/>
            <person name="Shang Y."/>
            <person name="Youmans B."/>
            <person name="Ayvaz T."/>
            <person name="Ross M."/>
            <person name="Santibanez J."/>
            <person name="Aqrawi P."/>
            <person name="Gross S."/>
            <person name="Joshi V."/>
            <person name="Fowler G."/>
            <person name="Nazareth L."/>
            <person name="Reid J."/>
            <person name="Worley K."/>
            <person name="Petrosino J."/>
            <person name="Highlander S."/>
            <person name="Gibbs R."/>
        </authorList>
    </citation>
    <scope>NUCLEOTIDE SEQUENCE [LARGE SCALE GENOMIC DNA]</scope>
    <source>
        <strain evidence="1 2">ATCC 25577</strain>
    </source>
</reference>
<dbReference type="AlphaFoldDB" id="G4CYE2"/>
<protein>
    <submittedName>
        <fullName evidence="1">Uncharacterized protein</fullName>
    </submittedName>
</protein>
<gene>
    <name evidence="1" type="ORF">HMPREF9153_1549</name>
</gene>
<dbReference type="HOGENOM" id="CLU_3294780_0_0_11"/>
<organism evidence="1 2">
    <name type="scientific">Cutibacterium avidum ATCC 25577</name>
    <dbReference type="NCBI Taxonomy" id="997355"/>
    <lineage>
        <taxon>Bacteria</taxon>
        <taxon>Bacillati</taxon>
        <taxon>Actinomycetota</taxon>
        <taxon>Actinomycetes</taxon>
        <taxon>Propionibacteriales</taxon>
        <taxon>Propionibacteriaceae</taxon>
        <taxon>Cutibacterium</taxon>
    </lineage>
</organism>
<accession>G4CYE2</accession>
<comment type="caution">
    <text evidence="1">The sequence shown here is derived from an EMBL/GenBank/DDBJ whole genome shotgun (WGS) entry which is preliminary data.</text>
</comment>
<keyword evidence="2" id="KW-1185">Reference proteome</keyword>
<proteinExistence type="predicted"/>
<dbReference type="Proteomes" id="UP000005332">
    <property type="component" value="Unassembled WGS sequence"/>
</dbReference>